<evidence type="ECO:0000259" key="7">
    <source>
        <dbReference type="Pfam" id="PF01266"/>
    </source>
</evidence>
<dbReference type="OrthoDB" id="9766796at2"/>
<dbReference type="PROSITE" id="PS00978">
    <property type="entry name" value="FAD_G3PDH_2"/>
    <property type="match status" value="1"/>
</dbReference>
<keyword evidence="10" id="KW-1185">Reference proteome</keyword>
<evidence type="ECO:0000256" key="4">
    <source>
        <dbReference type="ARBA" id="ARBA00022798"/>
    </source>
</evidence>
<evidence type="ECO:0000256" key="1">
    <source>
        <dbReference type="ARBA" id="ARBA00001974"/>
    </source>
</evidence>
<dbReference type="InterPro" id="IPR036188">
    <property type="entry name" value="FAD/NAD-bd_sf"/>
</dbReference>
<dbReference type="EMBL" id="VNHY01000002">
    <property type="protein sequence ID" value="TYP93344.1"/>
    <property type="molecule type" value="Genomic_DNA"/>
</dbReference>
<dbReference type="Proteomes" id="UP000324595">
    <property type="component" value="Unassembled WGS sequence"/>
</dbReference>
<evidence type="ECO:0000313" key="10">
    <source>
        <dbReference type="Proteomes" id="UP000324595"/>
    </source>
</evidence>
<dbReference type="Gene3D" id="3.50.50.60">
    <property type="entry name" value="FAD/NAD(P)-binding domain"/>
    <property type="match status" value="1"/>
</dbReference>
<dbReference type="InterPro" id="IPR000447">
    <property type="entry name" value="G3P_DH_FAD-dep"/>
</dbReference>
<dbReference type="Pfam" id="PF01266">
    <property type="entry name" value="DAO"/>
    <property type="match status" value="1"/>
</dbReference>
<dbReference type="GO" id="GO:0004368">
    <property type="term" value="F:glycerol-3-phosphate dehydrogenase (quinone) activity"/>
    <property type="evidence" value="ECO:0007669"/>
    <property type="project" value="InterPro"/>
</dbReference>
<dbReference type="PRINTS" id="PR01001">
    <property type="entry name" value="FADG3PDH"/>
</dbReference>
<sequence length="522" mass="57634">MNLDRNTLIKQLEDDPEIWDIIIIGGGATGLGTAVDAAARGYQTLLLEQHDFAKGTSSRSTKLVHGGVRYLQQGDIKLVKEALRERGLMHQNAPHLVKNLSFVVPAYKWWEGPFYGFGLKIYDAMAGDLGLGPSKLLSKEETLEHLPTLETDGLDGGILYHDAQFDDARMAITLMQTIRDQGGTAINYMKVTDLLKSDGNITGVQARDQESGDTYELKAKCVINATGIFTDQIRKMNNPSVSSIIQPSRGVHIVLDDSFQPGDSAMLVPHTDDGRVIFAIPWKERILIGTTDVPMEQPELEPYPTDEEINYLLKYAQKYLEGDPTRSDILSAYAGIRPLVSHSPDGDTADISRDHTLLTDSSGLITIAGGKWTTYRKMAEDTIDQAAEVGGLASRESPTEELHLHGWTFNNEPADSFQQYGSESSALKEIAENTDNGREPLHPNLPYTPAEVIWAARNEMARTVEDVLARRTRALLLDARASIEIAEAVASLLANELNKSQEWEEAQVEAFTKLAKQYLVTP</sequence>
<evidence type="ECO:0000313" key="9">
    <source>
        <dbReference type="EMBL" id="TYP93344.1"/>
    </source>
</evidence>
<organism evidence="9 10">
    <name type="scientific">Fodinibius salinus</name>
    <dbReference type="NCBI Taxonomy" id="860790"/>
    <lineage>
        <taxon>Bacteria</taxon>
        <taxon>Pseudomonadati</taxon>
        <taxon>Balneolota</taxon>
        <taxon>Balneolia</taxon>
        <taxon>Balneolales</taxon>
        <taxon>Balneolaceae</taxon>
        <taxon>Fodinibius</taxon>
    </lineage>
</organism>
<comment type="caution">
    <text evidence="9">The sequence shown here is derived from an EMBL/GenBank/DDBJ whole genome shotgun (WGS) entry which is preliminary data.</text>
</comment>
<reference evidence="9 10" key="1">
    <citation type="submission" date="2019-07" db="EMBL/GenBank/DDBJ databases">
        <title>Genomic Encyclopedia of Archaeal and Bacterial Type Strains, Phase II (KMG-II): from individual species to whole genera.</title>
        <authorList>
            <person name="Goeker M."/>
        </authorList>
    </citation>
    <scope>NUCLEOTIDE SEQUENCE [LARGE SCALE GENOMIC DNA]</scope>
    <source>
        <strain evidence="9 10">DSM 21935</strain>
    </source>
</reference>
<proteinExistence type="inferred from homology"/>
<evidence type="ECO:0000256" key="5">
    <source>
        <dbReference type="ARBA" id="ARBA00022827"/>
    </source>
</evidence>
<keyword evidence="3" id="KW-0285">Flavoprotein</keyword>
<evidence type="ECO:0000256" key="2">
    <source>
        <dbReference type="ARBA" id="ARBA00007330"/>
    </source>
</evidence>
<dbReference type="InterPro" id="IPR031656">
    <property type="entry name" value="DAO_C"/>
</dbReference>
<dbReference type="GO" id="GO:0046168">
    <property type="term" value="P:glycerol-3-phosphate catabolic process"/>
    <property type="evidence" value="ECO:0007669"/>
    <property type="project" value="TreeGrafter"/>
</dbReference>
<feature type="domain" description="Alpha-glycerophosphate oxidase C-terminal" evidence="8">
    <location>
        <begin position="417"/>
        <end position="502"/>
    </location>
</feature>
<dbReference type="PANTHER" id="PTHR11985">
    <property type="entry name" value="GLYCEROL-3-PHOSPHATE DEHYDROGENASE"/>
    <property type="match status" value="1"/>
</dbReference>
<protein>
    <submittedName>
        <fullName evidence="9">Glycerol-3-phosphate dehydrogenase</fullName>
    </submittedName>
</protein>
<dbReference type="GO" id="GO:0006071">
    <property type="term" value="P:glycerol metabolic process"/>
    <property type="evidence" value="ECO:0007669"/>
    <property type="project" value="UniProtKB-KW"/>
</dbReference>
<evidence type="ECO:0000259" key="8">
    <source>
        <dbReference type="Pfam" id="PF16901"/>
    </source>
</evidence>
<dbReference type="RefSeq" id="WP_148898419.1">
    <property type="nucleotide sequence ID" value="NZ_VNHY01000002.1"/>
</dbReference>
<dbReference type="InterPro" id="IPR006076">
    <property type="entry name" value="FAD-dep_OxRdtase"/>
</dbReference>
<dbReference type="InterPro" id="IPR038299">
    <property type="entry name" value="DAO_C_sf"/>
</dbReference>
<keyword evidence="6" id="KW-0560">Oxidoreductase</keyword>
<dbReference type="Pfam" id="PF16901">
    <property type="entry name" value="DAO_C"/>
    <property type="match status" value="1"/>
</dbReference>
<gene>
    <name evidence="9" type="ORF">LX73_1045</name>
</gene>
<comment type="cofactor">
    <cofactor evidence="1">
        <name>FAD</name>
        <dbReference type="ChEBI" id="CHEBI:57692"/>
    </cofactor>
</comment>
<dbReference type="PANTHER" id="PTHR11985:SF35">
    <property type="entry name" value="ANAEROBIC GLYCEROL-3-PHOSPHATE DEHYDROGENASE SUBUNIT A"/>
    <property type="match status" value="1"/>
</dbReference>
<dbReference type="SUPFAM" id="SSF51905">
    <property type="entry name" value="FAD/NAD(P)-binding domain"/>
    <property type="match status" value="1"/>
</dbReference>
<dbReference type="Gene3D" id="1.10.8.870">
    <property type="entry name" value="Alpha-glycerophosphate oxidase, cap domain"/>
    <property type="match status" value="1"/>
</dbReference>
<comment type="similarity">
    <text evidence="2">Belongs to the FAD-dependent glycerol-3-phosphate dehydrogenase family.</text>
</comment>
<keyword evidence="5" id="KW-0274">FAD</keyword>
<feature type="domain" description="FAD dependent oxidoreductase" evidence="7">
    <location>
        <begin position="20"/>
        <end position="376"/>
    </location>
</feature>
<accession>A0A5D3YHG0</accession>
<dbReference type="AlphaFoldDB" id="A0A5D3YHG0"/>
<dbReference type="Gene3D" id="3.30.9.10">
    <property type="entry name" value="D-Amino Acid Oxidase, subunit A, domain 2"/>
    <property type="match status" value="1"/>
</dbReference>
<name>A0A5D3YHG0_9BACT</name>
<evidence type="ECO:0000256" key="6">
    <source>
        <dbReference type="ARBA" id="ARBA00023002"/>
    </source>
</evidence>
<keyword evidence="4" id="KW-0319">Glycerol metabolism</keyword>
<evidence type="ECO:0000256" key="3">
    <source>
        <dbReference type="ARBA" id="ARBA00022630"/>
    </source>
</evidence>